<dbReference type="OrthoDB" id="420201at2"/>
<dbReference type="AlphaFoldDB" id="A0A0H2VGF1"/>
<name>A0A0H2VGF1_STAES</name>
<reference evidence="4" key="2">
    <citation type="submission" date="2008-03" db="PDB data bank">
        <title>Solution Structure of SeR13.</title>
        <authorList>
            <person name="Lee H."/>
            <person name="Wylie G."/>
            <person name="Bansal S."/>
            <person name="Montelione G.T."/>
            <person name="Prestegard J.H."/>
        </authorList>
    </citation>
    <scope>STRUCTURE BY NMR</scope>
</reference>
<dbReference type="KEGG" id="sep:SE_1124"/>
<dbReference type="EvolutionaryTrace" id="A0A0H2VGF1"/>
<dbReference type="PDBsum" id="2K1H"/>
<dbReference type="EMBL" id="AE015929">
    <property type="protein sequence ID" value="AAO04721.1"/>
    <property type="molecule type" value="Genomic_DNA"/>
</dbReference>
<dbReference type="RefSeq" id="WP_001831110.1">
    <property type="nucleotide sequence ID" value="NC_004461.1"/>
</dbReference>
<dbReference type="InterPro" id="IPR036498">
    <property type="entry name" value="Nfu/NifU_N_sf"/>
</dbReference>
<evidence type="ECO:0000313" key="3">
    <source>
        <dbReference type="Proteomes" id="UP000001411"/>
    </source>
</evidence>
<dbReference type="InterPro" id="IPR014824">
    <property type="entry name" value="Nfu/NifU_N"/>
</dbReference>
<organism evidence="2 3">
    <name type="scientific">Staphylococcus epidermidis (strain ATCC 12228 / FDA PCI 1200)</name>
    <dbReference type="NCBI Taxonomy" id="176280"/>
    <lineage>
        <taxon>Bacteria</taxon>
        <taxon>Bacillati</taxon>
        <taxon>Bacillota</taxon>
        <taxon>Bacilli</taxon>
        <taxon>Bacillales</taxon>
        <taxon>Staphylococcaceae</taxon>
        <taxon>Staphylococcus</taxon>
    </lineage>
</organism>
<dbReference type="SMR" id="A0A0H2VGF1"/>
<evidence type="ECO:0000313" key="2">
    <source>
        <dbReference type="EMBL" id="AAO04721.1"/>
    </source>
</evidence>
<proteinExistence type="evidence at protein level"/>
<dbReference type="SMART" id="SM00932">
    <property type="entry name" value="Nfu_N"/>
    <property type="match status" value="1"/>
</dbReference>
<dbReference type="SUPFAM" id="SSF110836">
    <property type="entry name" value="Hypothetical protein SAV1430"/>
    <property type="match status" value="1"/>
</dbReference>
<dbReference type="PATRIC" id="fig|176280.10.peg.1097"/>
<dbReference type="HOGENOM" id="CLU_179331_0_0_9"/>
<dbReference type="Pfam" id="PF08712">
    <property type="entry name" value="Nfu_N"/>
    <property type="match status" value="1"/>
</dbReference>
<dbReference type="PDB" id="2K1H">
    <property type="method" value="NMR"/>
    <property type="chains" value="A=1-86"/>
</dbReference>
<protein>
    <recommendedName>
        <fullName evidence="1">Scaffold protein Nfu/NifU N-terminal domain-containing protein</fullName>
    </recommendedName>
</protein>
<sequence>MEIIAISETPNHNTMKVSLSEPRQDNSSTTYTAAQEGQPEFINRLFEIEGVKSIFYVLDFISIDKEDNANWNELLPQIENTFAKSN</sequence>
<feature type="domain" description="Scaffold protein Nfu/NifU N-terminal" evidence="1">
    <location>
        <begin position="4"/>
        <end position="86"/>
    </location>
</feature>
<keyword evidence="4" id="KW-0002">3D-structure</keyword>
<dbReference type="eggNOG" id="COG1413">
    <property type="taxonomic scope" value="Bacteria"/>
</dbReference>
<dbReference type="Gene3D" id="3.30.1370.70">
    <property type="entry name" value="Scaffold protein Nfu/NifU, N-terminal domain"/>
    <property type="match status" value="1"/>
</dbReference>
<evidence type="ECO:0000259" key="1">
    <source>
        <dbReference type="SMART" id="SM00932"/>
    </source>
</evidence>
<gene>
    <name evidence="2" type="ordered locus">SE_1124</name>
</gene>
<dbReference type="GeneID" id="50018753"/>
<dbReference type="Proteomes" id="UP000001411">
    <property type="component" value="Chromosome"/>
</dbReference>
<reference evidence="2 3" key="1">
    <citation type="journal article" date="2003" name="Mol. Microbiol.">
        <title>Genome-based analysis of virulence genes in a non-biofilm-forming Staphylococcus epidermidis strain (ATCC 12228).</title>
        <authorList>
            <person name="Zhang Y.Q."/>
            <person name="Ren S.X."/>
            <person name="Li H.L."/>
            <person name="Wang Y.X."/>
            <person name="Fu G."/>
            <person name="Yang J."/>
            <person name="Qin Z.Q."/>
            <person name="Miao Y.G."/>
            <person name="Wang W.Y."/>
            <person name="Chen R.S."/>
            <person name="Shen Y."/>
            <person name="Chen Z."/>
            <person name="Yuan Z.H."/>
            <person name="Zhao G.P."/>
            <person name="Qu D."/>
            <person name="Danchin A."/>
            <person name="Wen Y.M."/>
        </authorList>
    </citation>
    <scope>NUCLEOTIDE SEQUENCE [LARGE SCALE GENOMIC DNA]</scope>
    <source>
        <strain evidence="3">ATCC 12228 / FDA PCI 1200</strain>
    </source>
</reference>
<evidence type="ECO:0007829" key="4">
    <source>
        <dbReference type="PDB" id="2K1H"/>
    </source>
</evidence>
<accession>A0A0H2VGF1</accession>